<accession>A0A1I7G080</accession>
<evidence type="ECO:0000256" key="1">
    <source>
        <dbReference type="SAM" id="MobiDB-lite"/>
    </source>
</evidence>
<proteinExistence type="predicted"/>
<keyword evidence="3" id="KW-1185">Reference proteome</keyword>
<feature type="region of interest" description="Disordered" evidence="1">
    <location>
        <begin position="1"/>
        <end position="25"/>
    </location>
</feature>
<sequence length="165" mass="18989">MTAAERTERSRPGAGTGGLTGGLPGFVPEEEERYLPVITRRFSGLIALPDIIMIRRDGHCFRIILENREYRMYCRREELERYLDDRFCLMVAGWYINFGQVSHMEQGTVWFRDGSLAVPGRDAYIRTRQRFNIYIREYTGVPRRTGQFLSGTGSAALSDRGHSRS</sequence>
<evidence type="ECO:0008006" key="4">
    <source>
        <dbReference type="Google" id="ProtNLM"/>
    </source>
</evidence>
<reference evidence="2 3" key="1">
    <citation type="submission" date="2016-10" db="EMBL/GenBank/DDBJ databases">
        <authorList>
            <person name="de Groot N.N."/>
        </authorList>
    </citation>
    <scope>NUCLEOTIDE SEQUENCE [LARGE SCALE GENOMIC DNA]</scope>
    <source>
        <strain evidence="2 3">KHGC13</strain>
    </source>
</reference>
<evidence type="ECO:0000313" key="3">
    <source>
        <dbReference type="Proteomes" id="UP000198817"/>
    </source>
</evidence>
<dbReference type="EMBL" id="FPBT01000004">
    <property type="protein sequence ID" value="SFU41807.1"/>
    <property type="molecule type" value="Genomic_DNA"/>
</dbReference>
<organism evidence="2 3">
    <name type="scientific">Eubacterium pyruvativorans</name>
    <dbReference type="NCBI Taxonomy" id="155865"/>
    <lineage>
        <taxon>Bacteria</taxon>
        <taxon>Bacillati</taxon>
        <taxon>Bacillota</taxon>
        <taxon>Clostridia</taxon>
        <taxon>Eubacteriales</taxon>
        <taxon>Eubacteriaceae</taxon>
        <taxon>Eubacterium</taxon>
    </lineage>
</organism>
<protein>
    <recommendedName>
        <fullName evidence="4">LytTr DNA-binding domain-containing protein</fullName>
    </recommendedName>
</protein>
<name>A0A1I7G080_9FIRM</name>
<evidence type="ECO:0000313" key="2">
    <source>
        <dbReference type="EMBL" id="SFU41807.1"/>
    </source>
</evidence>
<dbReference type="Proteomes" id="UP000198817">
    <property type="component" value="Unassembled WGS sequence"/>
</dbReference>
<dbReference type="STRING" id="155865.SAMN05216515_10470"/>
<gene>
    <name evidence="2" type="ORF">SAMN05216508_10461</name>
</gene>
<dbReference type="Gene3D" id="2.40.50.1020">
    <property type="entry name" value="LytTr DNA-binding domain"/>
    <property type="match status" value="1"/>
</dbReference>
<dbReference type="AlphaFoldDB" id="A0A1I7G080"/>
<feature type="compositionally biased region" description="Basic and acidic residues" evidence="1">
    <location>
        <begin position="1"/>
        <end position="11"/>
    </location>
</feature>
<feature type="compositionally biased region" description="Gly residues" evidence="1">
    <location>
        <begin position="14"/>
        <end position="24"/>
    </location>
</feature>